<feature type="region of interest" description="Disordered" evidence="1">
    <location>
        <begin position="1"/>
        <end position="85"/>
    </location>
</feature>
<dbReference type="Proteomes" id="UP000283509">
    <property type="component" value="Unassembled WGS sequence"/>
</dbReference>
<gene>
    <name evidence="2" type="ORF">C7M84_002516</name>
</gene>
<sequence>MEAHPPLEVASAQAACIPGPRGGESGAEEAGDKGVLGPPRGRAGDGAQGREESACGQNLARGNTSEPGGGPAPGGQDQLQRTPVPSIEYLRSTAWETIHDDQQLDDHTVVYDGMIQGLPSAGDEVVYYWDPKPTGIRDPNTGLEF</sequence>
<organism evidence="2 3">
    <name type="scientific">Penaeus vannamei</name>
    <name type="common">Whiteleg shrimp</name>
    <name type="synonym">Litopenaeus vannamei</name>
    <dbReference type="NCBI Taxonomy" id="6689"/>
    <lineage>
        <taxon>Eukaryota</taxon>
        <taxon>Metazoa</taxon>
        <taxon>Ecdysozoa</taxon>
        <taxon>Arthropoda</taxon>
        <taxon>Crustacea</taxon>
        <taxon>Multicrustacea</taxon>
        <taxon>Malacostraca</taxon>
        <taxon>Eumalacostraca</taxon>
        <taxon>Eucarida</taxon>
        <taxon>Decapoda</taxon>
        <taxon>Dendrobranchiata</taxon>
        <taxon>Penaeoidea</taxon>
        <taxon>Penaeidae</taxon>
        <taxon>Penaeus</taxon>
    </lineage>
</organism>
<dbReference type="OrthoDB" id="10489014at2759"/>
<reference evidence="2 3" key="1">
    <citation type="submission" date="2018-04" db="EMBL/GenBank/DDBJ databases">
        <authorList>
            <person name="Zhang X."/>
            <person name="Yuan J."/>
            <person name="Li F."/>
            <person name="Xiang J."/>
        </authorList>
    </citation>
    <scope>NUCLEOTIDE SEQUENCE [LARGE SCALE GENOMIC DNA]</scope>
    <source>
        <tissue evidence="2">Muscle</tissue>
    </source>
</reference>
<protein>
    <submittedName>
        <fullName evidence="2">Uncharacterized protein</fullName>
    </submittedName>
</protein>
<proteinExistence type="predicted"/>
<evidence type="ECO:0000256" key="1">
    <source>
        <dbReference type="SAM" id="MobiDB-lite"/>
    </source>
</evidence>
<keyword evidence="3" id="KW-1185">Reference proteome</keyword>
<dbReference type="AlphaFoldDB" id="A0A423TQP4"/>
<name>A0A423TQP4_PENVA</name>
<dbReference type="EMBL" id="QCYY01001336">
    <property type="protein sequence ID" value="ROT78778.1"/>
    <property type="molecule type" value="Genomic_DNA"/>
</dbReference>
<comment type="caution">
    <text evidence="2">The sequence shown here is derived from an EMBL/GenBank/DDBJ whole genome shotgun (WGS) entry which is preliminary data.</text>
</comment>
<reference evidence="2 3" key="2">
    <citation type="submission" date="2019-01" db="EMBL/GenBank/DDBJ databases">
        <title>The decoding of complex shrimp genome reveals the adaptation for benthos swimmer, frequently molting mechanism and breeding impact on genome.</title>
        <authorList>
            <person name="Sun Y."/>
            <person name="Gao Y."/>
            <person name="Yu Y."/>
        </authorList>
    </citation>
    <scope>NUCLEOTIDE SEQUENCE [LARGE SCALE GENOMIC DNA]</scope>
    <source>
        <tissue evidence="2">Muscle</tissue>
    </source>
</reference>
<accession>A0A423TQP4</accession>
<evidence type="ECO:0000313" key="3">
    <source>
        <dbReference type="Proteomes" id="UP000283509"/>
    </source>
</evidence>
<evidence type="ECO:0000313" key="2">
    <source>
        <dbReference type="EMBL" id="ROT78778.1"/>
    </source>
</evidence>